<proteinExistence type="predicted"/>
<comment type="caution">
    <text evidence="2">The sequence shown here is derived from an EMBL/GenBank/DDBJ whole genome shotgun (WGS) entry which is preliminary data.</text>
</comment>
<accession>A0A6M0P7I8</accession>
<feature type="transmembrane region" description="Helical" evidence="1">
    <location>
        <begin position="37"/>
        <end position="64"/>
    </location>
</feature>
<evidence type="ECO:0000313" key="3">
    <source>
        <dbReference type="Proteomes" id="UP000476934"/>
    </source>
</evidence>
<keyword evidence="1" id="KW-0472">Membrane</keyword>
<name>A0A6M0P7I8_9BACI</name>
<dbReference type="AlphaFoldDB" id="A0A6M0P7I8"/>
<gene>
    <name evidence="2" type="ORF">G4D61_11020</name>
</gene>
<keyword evidence="1" id="KW-0812">Transmembrane</keyword>
<keyword evidence="3" id="KW-1185">Reference proteome</keyword>
<reference evidence="2 3" key="1">
    <citation type="submission" date="2020-03" db="EMBL/GenBank/DDBJ databases">
        <title>Bacillus aquiflavi sp. nov., isolated from yellow water of strong flavor Chinese baijiu in Yibin region of China.</title>
        <authorList>
            <person name="Xie J."/>
        </authorList>
    </citation>
    <scope>NUCLEOTIDE SEQUENCE [LARGE SCALE GENOMIC DNA]</scope>
    <source>
        <strain evidence="2 3">Gsoil 114</strain>
    </source>
</reference>
<organism evidence="2 3">
    <name type="scientific">Heyndrickxia ginsengihumi</name>
    <dbReference type="NCBI Taxonomy" id="363870"/>
    <lineage>
        <taxon>Bacteria</taxon>
        <taxon>Bacillati</taxon>
        <taxon>Bacillota</taxon>
        <taxon>Bacilli</taxon>
        <taxon>Bacillales</taxon>
        <taxon>Bacillaceae</taxon>
        <taxon>Heyndrickxia</taxon>
    </lineage>
</organism>
<keyword evidence="1" id="KW-1133">Transmembrane helix</keyword>
<evidence type="ECO:0000313" key="2">
    <source>
        <dbReference type="EMBL" id="NEY20487.1"/>
    </source>
</evidence>
<sequence>MSFDTIIPLQRLQQMQQAQAVAGRKLILKQTVSTADLWVTGIGVTLAIPTLSLSCWALIVYFAIKEMVRKTYLVRNVATGGKFRVYKDDFKQYKKQFKHKEKEIRTILDLEKKAEMLSEIVKDTTEK</sequence>
<dbReference type="RefSeq" id="WP_163173919.1">
    <property type="nucleotide sequence ID" value="NZ_JAAIWK010000017.1"/>
</dbReference>
<protein>
    <submittedName>
        <fullName evidence="2">Uncharacterized protein</fullName>
    </submittedName>
</protein>
<dbReference type="Proteomes" id="UP000476934">
    <property type="component" value="Unassembled WGS sequence"/>
</dbReference>
<dbReference type="EMBL" id="JAAIWK010000017">
    <property type="protein sequence ID" value="NEY20487.1"/>
    <property type="molecule type" value="Genomic_DNA"/>
</dbReference>
<evidence type="ECO:0000256" key="1">
    <source>
        <dbReference type="SAM" id="Phobius"/>
    </source>
</evidence>